<gene>
    <name evidence="1" type="ORF">OTU49_011290</name>
</gene>
<evidence type="ECO:0000313" key="2">
    <source>
        <dbReference type="Proteomes" id="UP001445076"/>
    </source>
</evidence>
<name>A0AAW0W515_CHEQU</name>
<dbReference type="EMBL" id="JARKIK010000086">
    <property type="protein sequence ID" value="KAK8724227.1"/>
    <property type="molecule type" value="Genomic_DNA"/>
</dbReference>
<comment type="caution">
    <text evidence="1">The sequence shown here is derived from an EMBL/GenBank/DDBJ whole genome shotgun (WGS) entry which is preliminary data.</text>
</comment>
<organism evidence="1 2">
    <name type="scientific">Cherax quadricarinatus</name>
    <name type="common">Australian red claw crayfish</name>
    <dbReference type="NCBI Taxonomy" id="27406"/>
    <lineage>
        <taxon>Eukaryota</taxon>
        <taxon>Metazoa</taxon>
        <taxon>Ecdysozoa</taxon>
        <taxon>Arthropoda</taxon>
        <taxon>Crustacea</taxon>
        <taxon>Multicrustacea</taxon>
        <taxon>Malacostraca</taxon>
        <taxon>Eumalacostraca</taxon>
        <taxon>Eucarida</taxon>
        <taxon>Decapoda</taxon>
        <taxon>Pleocyemata</taxon>
        <taxon>Astacidea</taxon>
        <taxon>Parastacoidea</taxon>
        <taxon>Parastacidae</taxon>
        <taxon>Cherax</taxon>
    </lineage>
</organism>
<feature type="non-terminal residue" evidence="1">
    <location>
        <position position="181"/>
    </location>
</feature>
<evidence type="ECO:0000313" key="1">
    <source>
        <dbReference type="EMBL" id="KAK8724227.1"/>
    </source>
</evidence>
<reference evidence="1 2" key="1">
    <citation type="journal article" date="2024" name="BMC Genomics">
        <title>Genome assembly of redclaw crayfish (Cherax quadricarinatus) provides insights into its immune adaptation and hypoxia tolerance.</title>
        <authorList>
            <person name="Liu Z."/>
            <person name="Zheng J."/>
            <person name="Li H."/>
            <person name="Fang K."/>
            <person name="Wang S."/>
            <person name="He J."/>
            <person name="Zhou D."/>
            <person name="Weng S."/>
            <person name="Chi M."/>
            <person name="Gu Z."/>
            <person name="He J."/>
            <person name="Li F."/>
            <person name="Wang M."/>
        </authorList>
    </citation>
    <scope>NUCLEOTIDE SEQUENCE [LARGE SCALE GENOMIC DNA]</scope>
    <source>
        <strain evidence="1">ZL_2023a</strain>
    </source>
</reference>
<proteinExistence type="predicted"/>
<sequence length="181" mass="20244">MHLLWNVLAATVGGYIIFWAQLSLAVEGNHSIHWNVNWGPQPENVTDFTTLLWYGYSSNKINFTQEDFRLFLECTTGKRKCLPISREPSVSILTDCNNNRALSPTQCNIINTCGESDILKTYGLEAASLEVDDLQALLPVIVYHSQNKISCNQEASDAQAKMKPKSAEVWGYGLLFVTLIS</sequence>
<accession>A0AAW0W515</accession>
<keyword evidence="2" id="KW-1185">Reference proteome</keyword>
<dbReference type="Proteomes" id="UP001445076">
    <property type="component" value="Unassembled WGS sequence"/>
</dbReference>
<dbReference type="AlphaFoldDB" id="A0AAW0W515"/>
<protein>
    <submittedName>
        <fullName evidence="1">Uncharacterized protein</fullName>
    </submittedName>
</protein>